<keyword evidence="4" id="KW-1185">Reference proteome</keyword>
<keyword evidence="1" id="KW-0175">Coiled coil</keyword>
<feature type="compositionally biased region" description="Basic and acidic residues" evidence="2">
    <location>
        <begin position="1"/>
        <end position="10"/>
    </location>
</feature>
<organism evidence="3 4">
    <name type="scientific">Phytophthora boehmeriae</name>
    <dbReference type="NCBI Taxonomy" id="109152"/>
    <lineage>
        <taxon>Eukaryota</taxon>
        <taxon>Sar</taxon>
        <taxon>Stramenopiles</taxon>
        <taxon>Oomycota</taxon>
        <taxon>Peronosporomycetes</taxon>
        <taxon>Peronosporales</taxon>
        <taxon>Peronosporaceae</taxon>
        <taxon>Phytophthora</taxon>
    </lineage>
</organism>
<comment type="caution">
    <text evidence="3">The sequence shown here is derived from an EMBL/GenBank/DDBJ whole genome shotgun (WGS) entry which is preliminary data.</text>
</comment>
<evidence type="ECO:0008006" key="5">
    <source>
        <dbReference type="Google" id="ProtNLM"/>
    </source>
</evidence>
<protein>
    <recommendedName>
        <fullName evidence="5">BZIP domain-containing protein</fullName>
    </recommendedName>
</protein>
<feature type="region of interest" description="Disordered" evidence="2">
    <location>
        <begin position="1"/>
        <end position="26"/>
    </location>
</feature>
<accession>A0A8T1WS44</accession>
<evidence type="ECO:0000256" key="1">
    <source>
        <dbReference type="SAM" id="Coils"/>
    </source>
</evidence>
<reference evidence="3" key="1">
    <citation type="submission" date="2021-02" db="EMBL/GenBank/DDBJ databases">
        <authorList>
            <person name="Palmer J.M."/>
        </authorList>
    </citation>
    <scope>NUCLEOTIDE SEQUENCE</scope>
    <source>
        <strain evidence="3">SCRP23</strain>
    </source>
</reference>
<sequence length="302" mass="34680">MKVQQRETNKAKYCKQKRQGGANLPPQLLSSLGSAQAAGLPLSDYKTFQKSSDQLKSLTGLLPSEEIQMLLVAEWNKAQRKEQCRQAQLKCQKRKREELQGLIDDMTALNREIKQLEDLNANIKKEHAQFVQIVVGFYSSLQIDIDQQQPLPDVRNYERTYGCSPALQEPSDLQREEFDSMESLKLHWHWYHSQFWEFKLLMTSYDCLEAGEHVIVKAAGNLVLVITPHDKQKKEKPQIIECSILQHFEFENGKRIVKRITSEVDLVGGVTRTQGSVDPERILSILYCFSKDFCSSNCNVDS</sequence>
<evidence type="ECO:0000256" key="2">
    <source>
        <dbReference type="SAM" id="MobiDB-lite"/>
    </source>
</evidence>
<name>A0A8T1WS44_9STRA</name>
<dbReference type="CDD" id="cd14686">
    <property type="entry name" value="bZIP"/>
    <property type="match status" value="1"/>
</dbReference>
<dbReference type="OrthoDB" id="6369905at2759"/>
<dbReference type="Proteomes" id="UP000693981">
    <property type="component" value="Unassembled WGS sequence"/>
</dbReference>
<dbReference type="EMBL" id="JAGDFL010000251">
    <property type="protein sequence ID" value="KAG7394723.1"/>
    <property type="molecule type" value="Genomic_DNA"/>
</dbReference>
<evidence type="ECO:0000313" key="3">
    <source>
        <dbReference type="EMBL" id="KAG7394723.1"/>
    </source>
</evidence>
<evidence type="ECO:0000313" key="4">
    <source>
        <dbReference type="Proteomes" id="UP000693981"/>
    </source>
</evidence>
<proteinExistence type="predicted"/>
<gene>
    <name evidence="3" type="ORF">PHYBOEH_004780</name>
</gene>
<feature type="coiled-coil region" evidence="1">
    <location>
        <begin position="89"/>
        <end position="129"/>
    </location>
</feature>
<dbReference type="AlphaFoldDB" id="A0A8T1WS44"/>